<evidence type="ECO:0000313" key="3">
    <source>
        <dbReference type="EMBL" id="GGJ06021.1"/>
    </source>
</evidence>
<comment type="similarity">
    <text evidence="1 2">Belongs to the DTD family.</text>
</comment>
<dbReference type="GO" id="GO:0106026">
    <property type="term" value="F:Gly-tRNA(Ala) deacylase activity"/>
    <property type="evidence" value="ECO:0007669"/>
    <property type="project" value="UniProtKB-UniRule"/>
</dbReference>
<dbReference type="PANTHER" id="PTHR10472:SF5">
    <property type="entry name" value="D-AMINOACYL-TRNA DEACYLASE 1"/>
    <property type="match status" value="1"/>
</dbReference>
<gene>
    <name evidence="2 3" type="primary">dtd</name>
    <name evidence="3" type="ORF">GCM10010885_14020</name>
</gene>
<keyword evidence="2" id="KW-0378">Hydrolase</keyword>
<keyword evidence="2" id="KW-0694">RNA-binding</keyword>
<accession>A0A917K9N7</accession>
<dbReference type="InterPro" id="IPR023509">
    <property type="entry name" value="DTD-like_sf"/>
</dbReference>
<evidence type="ECO:0000313" key="4">
    <source>
        <dbReference type="Proteomes" id="UP000637695"/>
    </source>
</evidence>
<evidence type="ECO:0000256" key="2">
    <source>
        <dbReference type="HAMAP-Rule" id="MF_00518"/>
    </source>
</evidence>
<dbReference type="GO" id="GO:0000049">
    <property type="term" value="F:tRNA binding"/>
    <property type="evidence" value="ECO:0007669"/>
    <property type="project" value="UniProtKB-UniRule"/>
</dbReference>
<dbReference type="GO" id="GO:0005737">
    <property type="term" value="C:cytoplasm"/>
    <property type="evidence" value="ECO:0007669"/>
    <property type="project" value="UniProtKB-SubCell"/>
</dbReference>
<reference evidence="3" key="1">
    <citation type="journal article" date="2014" name="Int. J. Syst. Evol. Microbiol.">
        <title>Complete genome sequence of Corynebacterium casei LMG S-19264T (=DSM 44701T), isolated from a smear-ripened cheese.</title>
        <authorList>
            <consortium name="US DOE Joint Genome Institute (JGI-PGF)"/>
            <person name="Walter F."/>
            <person name="Albersmeier A."/>
            <person name="Kalinowski J."/>
            <person name="Ruckert C."/>
        </authorList>
    </citation>
    <scope>NUCLEOTIDE SEQUENCE</scope>
    <source>
        <strain evidence="3">JCM 18487</strain>
    </source>
</reference>
<dbReference type="FunFam" id="3.50.80.10:FF:000001">
    <property type="entry name" value="D-aminoacyl-tRNA deacylase"/>
    <property type="match status" value="1"/>
</dbReference>
<dbReference type="EC" id="3.1.1.-" evidence="2"/>
<evidence type="ECO:0000256" key="1">
    <source>
        <dbReference type="ARBA" id="ARBA00009673"/>
    </source>
</evidence>
<comment type="subcellular location">
    <subcellularLocation>
        <location evidence="2">Cytoplasm</location>
    </subcellularLocation>
</comment>
<dbReference type="PANTHER" id="PTHR10472">
    <property type="entry name" value="D-TYROSYL-TRNA TYR DEACYLASE"/>
    <property type="match status" value="1"/>
</dbReference>
<keyword evidence="4" id="KW-1185">Reference proteome</keyword>
<dbReference type="CDD" id="cd00563">
    <property type="entry name" value="Dtyr_deacylase"/>
    <property type="match status" value="1"/>
</dbReference>
<reference evidence="3" key="2">
    <citation type="submission" date="2020-09" db="EMBL/GenBank/DDBJ databases">
        <authorList>
            <person name="Sun Q."/>
            <person name="Ohkuma M."/>
        </authorList>
    </citation>
    <scope>NUCLEOTIDE SEQUENCE</scope>
    <source>
        <strain evidence="3">JCM 18487</strain>
    </source>
</reference>
<keyword evidence="2" id="KW-0963">Cytoplasm</keyword>
<proteinExistence type="inferred from homology"/>
<comment type="domain">
    <text evidence="2">A Gly-cisPro motif from one monomer fits into the active site of the other monomer to allow specific chiral rejection of L-amino acids.</text>
</comment>
<dbReference type="Proteomes" id="UP000637695">
    <property type="component" value="Unassembled WGS sequence"/>
</dbReference>
<feature type="short sequence motif" description="Gly-cisPro motif, important for rejection of L-amino acids" evidence="2">
    <location>
        <begin position="137"/>
        <end position="138"/>
    </location>
</feature>
<dbReference type="EMBL" id="BMOY01000019">
    <property type="protein sequence ID" value="GGJ06021.1"/>
    <property type="molecule type" value="Genomic_DNA"/>
</dbReference>
<dbReference type="SUPFAM" id="SSF69500">
    <property type="entry name" value="DTD-like"/>
    <property type="match status" value="1"/>
</dbReference>
<dbReference type="AlphaFoldDB" id="A0A917K9N7"/>
<dbReference type="EC" id="3.1.1.96" evidence="2"/>
<dbReference type="RefSeq" id="WP_188882032.1">
    <property type="nucleotide sequence ID" value="NZ_BMOY01000019.1"/>
</dbReference>
<sequence>MRLVVQRSGPARVRVGDEVIAAIERGLVVLVGVGADDTASDALSMADKVAHLRIFPDADGKMNLDVRQAGGEVLSVSQFTLYGDVRKGRRPNYMRAAEPKTAEALYEVFNEALRRFGVPVQTGRFGAMMQVELVNEGPVTILLDSERVF</sequence>
<dbReference type="InterPro" id="IPR003732">
    <property type="entry name" value="Daa-tRNA_deacyls_DTD"/>
</dbReference>
<dbReference type="Pfam" id="PF02580">
    <property type="entry name" value="Tyr_Deacylase"/>
    <property type="match status" value="1"/>
</dbReference>
<keyword evidence="2" id="KW-0820">tRNA-binding</keyword>
<dbReference type="HAMAP" id="MF_00518">
    <property type="entry name" value="Deacylase_Dtd"/>
    <property type="match status" value="1"/>
</dbReference>
<comment type="catalytic activity">
    <reaction evidence="2">
        <text>glycyl-tRNA(Ala) + H2O = tRNA(Ala) + glycine + H(+)</text>
        <dbReference type="Rhea" id="RHEA:53744"/>
        <dbReference type="Rhea" id="RHEA-COMP:9657"/>
        <dbReference type="Rhea" id="RHEA-COMP:13640"/>
        <dbReference type="ChEBI" id="CHEBI:15377"/>
        <dbReference type="ChEBI" id="CHEBI:15378"/>
        <dbReference type="ChEBI" id="CHEBI:57305"/>
        <dbReference type="ChEBI" id="CHEBI:78442"/>
        <dbReference type="ChEBI" id="CHEBI:78522"/>
    </reaction>
</comment>
<dbReference type="NCBIfam" id="TIGR00256">
    <property type="entry name" value="D-aminoacyl-tRNA deacylase"/>
    <property type="match status" value="1"/>
</dbReference>
<organism evidence="3 4">
    <name type="scientific">Alicyclobacillus cellulosilyticus</name>
    <dbReference type="NCBI Taxonomy" id="1003997"/>
    <lineage>
        <taxon>Bacteria</taxon>
        <taxon>Bacillati</taxon>
        <taxon>Bacillota</taxon>
        <taxon>Bacilli</taxon>
        <taxon>Bacillales</taxon>
        <taxon>Alicyclobacillaceae</taxon>
        <taxon>Alicyclobacillus</taxon>
    </lineage>
</organism>
<dbReference type="GO" id="GO:0051500">
    <property type="term" value="F:D-tyrosyl-tRNA(Tyr) deacylase activity"/>
    <property type="evidence" value="ECO:0007669"/>
    <property type="project" value="TreeGrafter"/>
</dbReference>
<comment type="catalytic activity">
    <reaction evidence="2">
        <text>a D-aminoacyl-tRNA + H2O = a tRNA + a D-alpha-amino acid + H(+)</text>
        <dbReference type="Rhea" id="RHEA:13953"/>
        <dbReference type="Rhea" id="RHEA-COMP:10123"/>
        <dbReference type="Rhea" id="RHEA-COMP:10124"/>
        <dbReference type="ChEBI" id="CHEBI:15377"/>
        <dbReference type="ChEBI" id="CHEBI:15378"/>
        <dbReference type="ChEBI" id="CHEBI:59871"/>
        <dbReference type="ChEBI" id="CHEBI:78442"/>
        <dbReference type="ChEBI" id="CHEBI:79333"/>
        <dbReference type="EC" id="3.1.1.96"/>
    </reaction>
</comment>
<dbReference type="Gene3D" id="3.50.80.10">
    <property type="entry name" value="D-tyrosyl-tRNA(Tyr) deacylase"/>
    <property type="match status" value="1"/>
</dbReference>
<comment type="subunit">
    <text evidence="2">Homodimer.</text>
</comment>
<name>A0A917K9N7_9BACL</name>
<dbReference type="GO" id="GO:0043908">
    <property type="term" value="F:Ser(Gly)-tRNA(Ala) hydrolase activity"/>
    <property type="evidence" value="ECO:0007669"/>
    <property type="project" value="UniProtKB-UniRule"/>
</dbReference>
<comment type="function">
    <text evidence="2">An aminoacyl-tRNA editing enzyme that deacylates mischarged D-aminoacyl-tRNAs. Also deacylates mischarged glycyl-tRNA(Ala), protecting cells against glycine mischarging by AlaRS. Acts via tRNA-based rather than protein-based catalysis; rejects L-amino acids rather than detecting D-amino acids in the active site. By recycling D-aminoacyl-tRNA to D-amino acids and free tRNA molecules, this enzyme counteracts the toxicity associated with the formation of D-aminoacyl-tRNA entities in vivo and helps enforce protein L-homochirality.</text>
</comment>
<dbReference type="GO" id="GO:0019478">
    <property type="term" value="P:D-amino acid catabolic process"/>
    <property type="evidence" value="ECO:0007669"/>
    <property type="project" value="UniProtKB-UniRule"/>
</dbReference>
<protein>
    <recommendedName>
        <fullName evidence="2">D-aminoacyl-tRNA deacylase</fullName>
        <shortName evidence="2">DTD</shortName>
        <ecNumber evidence="2">3.1.1.96</ecNumber>
    </recommendedName>
    <alternativeName>
        <fullName evidence="2">Gly-tRNA(Ala) deacylase</fullName>
        <ecNumber evidence="2">3.1.1.-</ecNumber>
    </alternativeName>
</protein>
<comment type="caution">
    <text evidence="3">The sequence shown here is derived from an EMBL/GenBank/DDBJ whole genome shotgun (WGS) entry which is preliminary data.</text>
</comment>